<dbReference type="STRING" id="882082.SaccyDRAFT_1636"/>
<evidence type="ECO:0000256" key="1">
    <source>
        <dbReference type="SAM" id="MobiDB-lite"/>
    </source>
</evidence>
<proteinExistence type="predicted"/>
<dbReference type="OrthoDB" id="5125216at2"/>
<sequence>MKMFLVGAAAGYVLGARAGRARYEQIVRNYRKLADHPAVQGAAGVVRAKLGEKVGDRLPFTHRKHGVMHGHDGYAASESRSGG</sequence>
<feature type="region of interest" description="Disordered" evidence="1">
    <location>
        <begin position="63"/>
        <end position="83"/>
    </location>
</feature>
<evidence type="ECO:0008006" key="4">
    <source>
        <dbReference type="Google" id="ProtNLM"/>
    </source>
</evidence>
<protein>
    <recommendedName>
        <fullName evidence="4">YtxH domain-containing protein</fullName>
    </recommendedName>
</protein>
<evidence type="ECO:0000313" key="2">
    <source>
        <dbReference type="EMBL" id="EHR60537.1"/>
    </source>
</evidence>
<dbReference type="HOGENOM" id="CLU_2556253_0_0_11"/>
<dbReference type="AlphaFoldDB" id="H5XGJ8"/>
<dbReference type="RefSeq" id="WP_005455227.1">
    <property type="nucleotide sequence ID" value="NZ_CM001440.1"/>
</dbReference>
<accession>H5XGJ8</accession>
<dbReference type="Proteomes" id="UP000002791">
    <property type="component" value="Chromosome"/>
</dbReference>
<organism evidence="2 3">
    <name type="scientific">Saccharomonospora cyanea NA-134</name>
    <dbReference type="NCBI Taxonomy" id="882082"/>
    <lineage>
        <taxon>Bacteria</taxon>
        <taxon>Bacillati</taxon>
        <taxon>Actinomycetota</taxon>
        <taxon>Actinomycetes</taxon>
        <taxon>Pseudonocardiales</taxon>
        <taxon>Pseudonocardiaceae</taxon>
        <taxon>Saccharomonospora</taxon>
    </lineage>
</organism>
<dbReference type="EMBL" id="CM001440">
    <property type="protein sequence ID" value="EHR60537.1"/>
    <property type="molecule type" value="Genomic_DNA"/>
</dbReference>
<dbReference type="eggNOG" id="ENOG5033C8D">
    <property type="taxonomic scope" value="Bacteria"/>
</dbReference>
<evidence type="ECO:0000313" key="3">
    <source>
        <dbReference type="Proteomes" id="UP000002791"/>
    </source>
</evidence>
<reference evidence="2 3" key="1">
    <citation type="submission" date="2011-11" db="EMBL/GenBank/DDBJ databases">
        <title>The Noncontiguous Finished sequence of Saccharomonospora cyanea NA-134.</title>
        <authorList>
            <consortium name="US DOE Joint Genome Institute"/>
            <person name="Lucas S."/>
            <person name="Han J."/>
            <person name="Lapidus A."/>
            <person name="Cheng J.-F."/>
            <person name="Goodwin L."/>
            <person name="Pitluck S."/>
            <person name="Peters L."/>
            <person name="Ovchinnikova G."/>
            <person name="Lu M."/>
            <person name="Detter J.C."/>
            <person name="Han C."/>
            <person name="Tapia R."/>
            <person name="Land M."/>
            <person name="Hauser L."/>
            <person name="Kyrpides N."/>
            <person name="Ivanova N."/>
            <person name="Pagani I."/>
            <person name="Brambilla E.-M."/>
            <person name="Klenk H.-P."/>
            <person name="Woyke T."/>
        </authorList>
    </citation>
    <scope>NUCLEOTIDE SEQUENCE [LARGE SCALE GENOMIC DNA]</scope>
    <source>
        <strain evidence="2 3">NA-134</strain>
    </source>
</reference>
<gene>
    <name evidence="2" type="ORF">SaccyDRAFT_1636</name>
</gene>
<name>H5XGJ8_9PSEU</name>
<keyword evidence="3" id="KW-1185">Reference proteome</keyword>